<protein>
    <submittedName>
        <fullName evidence="2">Uncharacterized protein</fullName>
    </submittedName>
</protein>
<feature type="transmembrane region" description="Helical" evidence="1">
    <location>
        <begin position="12"/>
        <end position="31"/>
    </location>
</feature>
<proteinExistence type="predicted"/>
<reference evidence="2" key="1">
    <citation type="submission" date="2019-12" db="EMBL/GenBank/DDBJ databases">
        <title>Genome sequencing and annotation of Brassica cretica.</title>
        <authorList>
            <person name="Studholme D.J."/>
            <person name="Sarris P.F."/>
        </authorList>
    </citation>
    <scope>NUCLEOTIDE SEQUENCE</scope>
    <source>
        <strain evidence="2">PFS-102/07</strain>
        <tissue evidence="2">Leaf</tissue>
    </source>
</reference>
<feature type="transmembrane region" description="Helical" evidence="1">
    <location>
        <begin position="96"/>
        <end position="113"/>
    </location>
</feature>
<accession>A0A8S9LRX3</accession>
<gene>
    <name evidence="2" type="ORF">F2Q70_00010012</name>
</gene>
<name>A0A8S9LRX3_BRACR</name>
<sequence length="114" mass="12510">MLCGCLLRLGQSLVVIDVVFLVAGLPSIFSARLGFQDLVFSDLTSMLFFIARGWLHAFIDDHVFVGSPFCHICYSRCAELVSGALVSSIQSFVVPLWYESLVCACLVCEVLLIS</sequence>
<organism evidence="2">
    <name type="scientific">Brassica cretica</name>
    <name type="common">Mustard</name>
    <dbReference type="NCBI Taxonomy" id="69181"/>
    <lineage>
        <taxon>Eukaryota</taxon>
        <taxon>Viridiplantae</taxon>
        <taxon>Streptophyta</taxon>
        <taxon>Embryophyta</taxon>
        <taxon>Tracheophyta</taxon>
        <taxon>Spermatophyta</taxon>
        <taxon>Magnoliopsida</taxon>
        <taxon>eudicotyledons</taxon>
        <taxon>Gunneridae</taxon>
        <taxon>Pentapetalae</taxon>
        <taxon>rosids</taxon>
        <taxon>malvids</taxon>
        <taxon>Brassicales</taxon>
        <taxon>Brassicaceae</taxon>
        <taxon>Brassiceae</taxon>
        <taxon>Brassica</taxon>
    </lineage>
</organism>
<keyword evidence="1" id="KW-0812">Transmembrane</keyword>
<evidence type="ECO:0000313" key="2">
    <source>
        <dbReference type="EMBL" id="KAF2610354.1"/>
    </source>
</evidence>
<keyword evidence="1" id="KW-1133">Transmembrane helix</keyword>
<dbReference type="EMBL" id="QGKY02000089">
    <property type="protein sequence ID" value="KAF2610354.1"/>
    <property type="molecule type" value="Genomic_DNA"/>
</dbReference>
<comment type="caution">
    <text evidence="2">The sequence shown here is derived from an EMBL/GenBank/DDBJ whole genome shotgun (WGS) entry which is preliminary data.</text>
</comment>
<dbReference type="AlphaFoldDB" id="A0A8S9LRX3"/>
<keyword evidence="1" id="KW-0472">Membrane</keyword>
<evidence type="ECO:0000256" key="1">
    <source>
        <dbReference type="SAM" id="Phobius"/>
    </source>
</evidence>